<feature type="non-terminal residue" evidence="1">
    <location>
        <position position="1"/>
    </location>
</feature>
<dbReference type="AlphaFoldDB" id="A0A382D3X7"/>
<reference evidence="1" key="1">
    <citation type="submission" date="2018-05" db="EMBL/GenBank/DDBJ databases">
        <authorList>
            <person name="Lanie J.A."/>
            <person name="Ng W.-L."/>
            <person name="Kazmierczak K.M."/>
            <person name="Andrzejewski T.M."/>
            <person name="Davidsen T.M."/>
            <person name="Wayne K.J."/>
            <person name="Tettelin H."/>
            <person name="Glass J.I."/>
            <person name="Rusch D."/>
            <person name="Podicherti R."/>
            <person name="Tsui H.-C.T."/>
            <person name="Winkler M.E."/>
        </authorList>
    </citation>
    <scope>NUCLEOTIDE SEQUENCE</scope>
</reference>
<sequence>SENYKRPKEPIFKLPGETVRDKMHEILENLYKDKKILDHGLEVGKQLAFVLSGGNTTIDKELSEDDIYALELEAFMNLIQMPKTQERIKHTLETGKPLVN</sequence>
<dbReference type="EMBL" id="UINC01037529">
    <property type="protein sequence ID" value="SVB33148.1"/>
    <property type="molecule type" value="Genomic_DNA"/>
</dbReference>
<evidence type="ECO:0000313" key="1">
    <source>
        <dbReference type="EMBL" id="SVB33148.1"/>
    </source>
</evidence>
<name>A0A382D3X7_9ZZZZ</name>
<protein>
    <recommendedName>
        <fullName evidence="2">3-hydroxyacyl-CoA dehydrogenase C-terminal domain-containing protein</fullName>
    </recommendedName>
</protein>
<proteinExistence type="predicted"/>
<accession>A0A382D3X7</accession>
<evidence type="ECO:0008006" key="2">
    <source>
        <dbReference type="Google" id="ProtNLM"/>
    </source>
</evidence>
<gene>
    <name evidence="1" type="ORF">METZ01_LOCUS186002</name>
</gene>
<organism evidence="1">
    <name type="scientific">marine metagenome</name>
    <dbReference type="NCBI Taxonomy" id="408172"/>
    <lineage>
        <taxon>unclassified sequences</taxon>
        <taxon>metagenomes</taxon>
        <taxon>ecological metagenomes</taxon>
    </lineage>
</organism>